<organism evidence="1">
    <name type="scientific">Geobacillus sp. enrichment culture clone fosmid MGS-MG1</name>
    <dbReference type="NCBI Taxonomy" id="1549354"/>
    <lineage>
        <taxon>Bacteria</taxon>
        <taxon>Bacillati</taxon>
        <taxon>Bacillota</taxon>
        <taxon>Bacilli</taxon>
        <taxon>Bacillales</taxon>
        <taxon>Anoxybacillaceae</taxon>
        <taxon>Geobacillus</taxon>
        <taxon>environmental samples</taxon>
    </lineage>
</organism>
<name>A0A0B5KQJ4_9BACL</name>
<dbReference type="EMBL" id="KF831418">
    <property type="protein sequence ID" value="AJG38029.1"/>
    <property type="molecule type" value="Genomic_DNA"/>
</dbReference>
<proteinExistence type="predicted"/>
<evidence type="ECO:0000313" key="1">
    <source>
        <dbReference type="EMBL" id="AJG38029.1"/>
    </source>
</evidence>
<sequence>MPPLLLKNDLHIFRRMAKTPFCPAIVDEDFAFFAELYP</sequence>
<dbReference type="AlphaFoldDB" id="A0A0B5KQJ4"/>
<accession>A0A0B5KQJ4</accession>
<reference evidence="1" key="1">
    <citation type="journal article" date="2015" name="Environ. Microbiol.">
        <title>Pressure adaptation is linked to thermal adaptation in salt-saturated marine habitats.</title>
        <authorList>
            <consortium name="The MAMBA Consortium"/>
            <person name="Alcaide M."/>
            <person name="Stogios P.J."/>
            <person name="Lafraya A."/>
            <person name="Tchigvintsev A."/>
            <person name="Flick R."/>
            <person name="Bargiela R."/>
            <person name="Chernikova T.N."/>
            <person name="Reva O.N."/>
            <person name="Hai T."/>
            <person name="Leggewie C.C."/>
            <person name="Katzke N."/>
            <person name="La Cono V."/>
            <person name="Matesanz R."/>
            <person name="Jebbar M."/>
            <person name="Jaeger K.E."/>
            <person name="Yakimov M.M."/>
            <person name="Yakunin A.F."/>
            <person name="Golyshin P.N."/>
            <person name="Golyshina O.V."/>
            <person name="Savchenko A."/>
            <person name="Ferrer M."/>
        </authorList>
    </citation>
    <scope>NUCLEOTIDE SEQUENCE</scope>
</reference>
<protein>
    <submittedName>
        <fullName evidence="1">Uncharacterized protein</fullName>
    </submittedName>
</protein>